<dbReference type="SUPFAM" id="SSF81508">
    <property type="entry name" value="Ubiquinone-binding protein QP-C of cytochrome bc1 complex (Ubiquinol-cytochrome c reductase)"/>
    <property type="match status" value="1"/>
</dbReference>
<accession>A0A0M0JW39</accession>
<evidence type="ECO:0000256" key="9">
    <source>
        <dbReference type="ARBA" id="ARBA00023128"/>
    </source>
</evidence>
<keyword evidence="5" id="KW-0812">Transmembrane</keyword>
<evidence type="ECO:0000256" key="2">
    <source>
        <dbReference type="ARBA" id="ARBA00007668"/>
    </source>
</evidence>
<evidence type="ECO:0008006" key="13">
    <source>
        <dbReference type="Google" id="ProtNLM"/>
    </source>
</evidence>
<gene>
    <name evidence="11" type="ORF">Ctob_011686</name>
</gene>
<evidence type="ECO:0000256" key="7">
    <source>
        <dbReference type="ARBA" id="ARBA00022982"/>
    </source>
</evidence>
<keyword evidence="6" id="KW-0999">Mitochondrion inner membrane</keyword>
<dbReference type="GO" id="GO:0045275">
    <property type="term" value="C:respiratory chain complex III"/>
    <property type="evidence" value="ECO:0007669"/>
    <property type="project" value="InterPro"/>
</dbReference>
<keyword evidence="10" id="KW-0472">Membrane</keyword>
<dbReference type="InterPro" id="IPR036642">
    <property type="entry name" value="Cyt_bc1_su8_sf"/>
</dbReference>
<evidence type="ECO:0000256" key="4">
    <source>
        <dbReference type="ARBA" id="ARBA00022660"/>
    </source>
</evidence>
<evidence type="ECO:0000256" key="8">
    <source>
        <dbReference type="ARBA" id="ARBA00022989"/>
    </source>
</evidence>
<dbReference type="GO" id="GO:0005743">
    <property type="term" value="C:mitochondrial inner membrane"/>
    <property type="evidence" value="ECO:0007669"/>
    <property type="project" value="UniProtKB-SubCell"/>
</dbReference>
<dbReference type="EMBL" id="JWZX01002212">
    <property type="protein sequence ID" value="KOO30492.1"/>
    <property type="molecule type" value="Genomic_DNA"/>
</dbReference>
<evidence type="ECO:0000313" key="12">
    <source>
        <dbReference type="Proteomes" id="UP000037460"/>
    </source>
</evidence>
<comment type="caution">
    <text evidence="11">The sequence shown here is derived from an EMBL/GenBank/DDBJ whole genome shotgun (WGS) entry which is preliminary data.</text>
</comment>
<evidence type="ECO:0000256" key="3">
    <source>
        <dbReference type="ARBA" id="ARBA00022448"/>
    </source>
</evidence>
<keyword evidence="12" id="KW-1185">Reference proteome</keyword>
<dbReference type="Gene3D" id="1.20.5.210">
    <property type="entry name" value="Cytochrome b-c1 complex subunit 8"/>
    <property type="match status" value="1"/>
</dbReference>
<name>A0A0M0JW39_9EUKA</name>
<proteinExistence type="inferred from homology"/>
<dbReference type="GO" id="GO:0006122">
    <property type="term" value="P:mitochondrial electron transport, ubiquinol to cytochrome c"/>
    <property type="evidence" value="ECO:0007669"/>
    <property type="project" value="InterPro"/>
</dbReference>
<evidence type="ECO:0000256" key="1">
    <source>
        <dbReference type="ARBA" id="ARBA00004434"/>
    </source>
</evidence>
<dbReference type="AlphaFoldDB" id="A0A0M0JW39"/>
<sequence length="71" mass="8274">MGIRGVRVTTFSPFEMRAFGDIAYEITKKIKWHGTNLMSTWSSMIPAMVGTYALVKWAEETYHHKLLHERD</sequence>
<keyword evidence="4" id="KW-0679">Respiratory chain</keyword>
<comment type="similarity">
    <text evidence="2">Belongs to the UQCRQ/QCR8 family.</text>
</comment>
<dbReference type="Proteomes" id="UP000037460">
    <property type="component" value="Unassembled WGS sequence"/>
</dbReference>
<evidence type="ECO:0000313" key="11">
    <source>
        <dbReference type="EMBL" id="KOO30492.1"/>
    </source>
</evidence>
<keyword evidence="3" id="KW-0813">Transport</keyword>
<protein>
    <recommendedName>
        <fullName evidence="13">Cytochrome b-c1 complex subunit 8</fullName>
    </recommendedName>
</protein>
<keyword evidence="8" id="KW-1133">Transmembrane helix</keyword>
<keyword evidence="9" id="KW-0496">Mitochondrion</keyword>
<keyword evidence="7" id="KW-0249">Electron transport</keyword>
<evidence type="ECO:0000256" key="10">
    <source>
        <dbReference type="ARBA" id="ARBA00023136"/>
    </source>
</evidence>
<organism evidence="11 12">
    <name type="scientific">Chrysochromulina tobinii</name>
    <dbReference type="NCBI Taxonomy" id="1460289"/>
    <lineage>
        <taxon>Eukaryota</taxon>
        <taxon>Haptista</taxon>
        <taxon>Haptophyta</taxon>
        <taxon>Prymnesiophyceae</taxon>
        <taxon>Prymnesiales</taxon>
        <taxon>Chrysochromulinaceae</taxon>
        <taxon>Chrysochromulina</taxon>
    </lineage>
</organism>
<reference evidence="12" key="1">
    <citation type="journal article" date="2015" name="PLoS Genet.">
        <title>Genome Sequence and Transcriptome Analyses of Chrysochromulina tobin: Metabolic Tools for Enhanced Algal Fitness in the Prominent Order Prymnesiales (Haptophyceae).</title>
        <authorList>
            <person name="Hovde B.T."/>
            <person name="Deodato C.R."/>
            <person name="Hunsperger H.M."/>
            <person name="Ryken S.A."/>
            <person name="Yost W."/>
            <person name="Jha R.K."/>
            <person name="Patterson J."/>
            <person name="Monnat R.J. Jr."/>
            <person name="Barlow S.B."/>
            <person name="Starkenburg S.R."/>
            <person name="Cattolico R.A."/>
        </authorList>
    </citation>
    <scope>NUCLEOTIDE SEQUENCE</scope>
    <source>
        <strain evidence="12">CCMP291</strain>
    </source>
</reference>
<comment type="subcellular location">
    <subcellularLocation>
        <location evidence="1">Mitochondrion inner membrane</location>
        <topology evidence="1">Single-pass membrane protein</topology>
    </subcellularLocation>
</comment>
<evidence type="ECO:0000256" key="5">
    <source>
        <dbReference type="ARBA" id="ARBA00022692"/>
    </source>
</evidence>
<evidence type="ECO:0000256" key="6">
    <source>
        <dbReference type="ARBA" id="ARBA00022792"/>
    </source>
</evidence>